<reference evidence="2" key="1">
    <citation type="submission" date="2020-08" db="EMBL/GenBank/DDBJ databases">
        <title>Multicomponent nature underlies the extraordinary mechanical properties of spider dragline silk.</title>
        <authorList>
            <person name="Kono N."/>
            <person name="Nakamura H."/>
            <person name="Mori M."/>
            <person name="Yoshida Y."/>
            <person name="Ohtoshi R."/>
            <person name="Malay A.D."/>
            <person name="Moran D.A.P."/>
            <person name="Tomita M."/>
            <person name="Numata K."/>
            <person name="Arakawa K."/>
        </authorList>
    </citation>
    <scope>NUCLEOTIDE SEQUENCE</scope>
</reference>
<organism evidence="2 3">
    <name type="scientific">Nephila pilipes</name>
    <name type="common">Giant wood spider</name>
    <name type="synonym">Nephila maculata</name>
    <dbReference type="NCBI Taxonomy" id="299642"/>
    <lineage>
        <taxon>Eukaryota</taxon>
        <taxon>Metazoa</taxon>
        <taxon>Ecdysozoa</taxon>
        <taxon>Arthropoda</taxon>
        <taxon>Chelicerata</taxon>
        <taxon>Arachnida</taxon>
        <taxon>Araneae</taxon>
        <taxon>Araneomorphae</taxon>
        <taxon>Entelegynae</taxon>
        <taxon>Araneoidea</taxon>
        <taxon>Nephilidae</taxon>
        <taxon>Nephila</taxon>
    </lineage>
</organism>
<dbReference type="Proteomes" id="UP000887013">
    <property type="component" value="Unassembled WGS sequence"/>
</dbReference>
<feature type="region of interest" description="Disordered" evidence="1">
    <location>
        <begin position="50"/>
        <end position="70"/>
    </location>
</feature>
<dbReference type="AlphaFoldDB" id="A0A8X6TIB6"/>
<proteinExistence type="predicted"/>
<protein>
    <submittedName>
        <fullName evidence="2">Uncharacterized protein</fullName>
    </submittedName>
</protein>
<accession>A0A8X6TIB6</accession>
<feature type="non-terminal residue" evidence="2">
    <location>
        <position position="132"/>
    </location>
</feature>
<keyword evidence="3" id="KW-1185">Reference proteome</keyword>
<sequence length="132" mass="14686">ATSNLSFSFTNAYKDPASFIKLSKSRYLKKGDFGNLSGVVLSRGQKLSLNPATGKADSQQCPPSGIKDSQPSSLSMALLRHLKVLRFCARVMINTSWDFQKATLGSNILRIEREKFIECKKSIWLLLPYPEG</sequence>
<feature type="non-terminal residue" evidence="2">
    <location>
        <position position="1"/>
    </location>
</feature>
<name>A0A8X6TIB6_NEPPI</name>
<dbReference type="OrthoDB" id="10318843at2759"/>
<evidence type="ECO:0000313" key="2">
    <source>
        <dbReference type="EMBL" id="GFT11457.1"/>
    </source>
</evidence>
<gene>
    <name evidence="2" type="ORF">NPIL_322601</name>
</gene>
<comment type="caution">
    <text evidence="2">The sequence shown here is derived from an EMBL/GenBank/DDBJ whole genome shotgun (WGS) entry which is preliminary data.</text>
</comment>
<dbReference type="EMBL" id="BMAW01008967">
    <property type="protein sequence ID" value="GFT11457.1"/>
    <property type="molecule type" value="Genomic_DNA"/>
</dbReference>
<evidence type="ECO:0000256" key="1">
    <source>
        <dbReference type="SAM" id="MobiDB-lite"/>
    </source>
</evidence>
<evidence type="ECO:0000313" key="3">
    <source>
        <dbReference type="Proteomes" id="UP000887013"/>
    </source>
</evidence>